<dbReference type="PANTHER" id="PTHR46082">
    <property type="entry name" value="ATP/GTP-BINDING PROTEIN-RELATED"/>
    <property type="match status" value="1"/>
</dbReference>
<gene>
    <name evidence="1" type="ORF">B0J13DRAFT_455869</name>
</gene>
<organism evidence="1 2">
    <name type="scientific">Dactylonectria estremocensis</name>
    <dbReference type="NCBI Taxonomy" id="1079267"/>
    <lineage>
        <taxon>Eukaryota</taxon>
        <taxon>Fungi</taxon>
        <taxon>Dikarya</taxon>
        <taxon>Ascomycota</taxon>
        <taxon>Pezizomycotina</taxon>
        <taxon>Sordariomycetes</taxon>
        <taxon>Hypocreomycetidae</taxon>
        <taxon>Hypocreales</taxon>
        <taxon>Nectriaceae</taxon>
        <taxon>Dactylonectria</taxon>
    </lineage>
</organism>
<sequence length="284" mass="31214">IYAFGRLSGHNTVVGCLPGTQGKGAAAIGATNMHRTFPSIRYWLLVGIGGGVPNHENDIRLGDVVVSMPNGQYGGVVQYDLGRETRSGFERKGFLASPPAILRSAVEKMRSDHMLMDNKVNEFVFAMIQRGGRLANYRRPSRQLDVLFKPEDAHHPSQATCRNCNKGEVINRHSRKSTAPEIHYGLVGSGDRVIKSAAKRDTISRGFGGILCFEMEAAGLMTDFSALVIRGISDYSDSHKNYVRQQYAAATAVAVAKELLSYLDPRMSWACNRKIPDTSLMGHR</sequence>
<keyword evidence="2" id="KW-1185">Reference proteome</keyword>
<dbReference type="PANTHER" id="PTHR46082:SF11">
    <property type="entry name" value="AAA+ ATPASE DOMAIN-CONTAINING PROTEIN-RELATED"/>
    <property type="match status" value="1"/>
</dbReference>
<dbReference type="SUPFAM" id="SSF53167">
    <property type="entry name" value="Purine and uridine phosphorylases"/>
    <property type="match status" value="1"/>
</dbReference>
<evidence type="ECO:0000313" key="1">
    <source>
        <dbReference type="EMBL" id="KAH7123382.1"/>
    </source>
</evidence>
<dbReference type="OrthoDB" id="1577640at2759"/>
<dbReference type="EMBL" id="JAGMUU010000025">
    <property type="protein sequence ID" value="KAH7123382.1"/>
    <property type="molecule type" value="Genomic_DNA"/>
</dbReference>
<reference evidence="1" key="1">
    <citation type="journal article" date="2021" name="Nat. Commun.">
        <title>Genetic determinants of endophytism in the Arabidopsis root mycobiome.</title>
        <authorList>
            <person name="Mesny F."/>
            <person name="Miyauchi S."/>
            <person name="Thiergart T."/>
            <person name="Pickel B."/>
            <person name="Atanasova L."/>
            <person name="Karlsson M."/>
            <person name="Huettel B."/>
            <person name="Barry K.W."/>
            <person name="Haridas S."/>
            <person name="Chen C."/>
            <person name="Bauer D."/>
            <person name="Andreopoulos W."/>
            <person name="Pangilinan J."/>
            <person name="LaButti K."/>
            <person name="Riley R."/>
            <person name="Lipzen A."/>
            <person name="Clum A."/>
            <person name="Drula E."/>
            <person name="Henrissat B."/>
            <person name="Kohler A."/>
            <person name="Grigoriev I.V."/>
            <person name="Martin F.M."/>
            <person name="Hacquard S."/>
        </authorList>
    </citation>
    <scope>NUCLEOTIDE SEQUENCE</scope>
    <source>
        <strain evidence="1">MPI-CAGE-AT-0021</strain>
    </source>
</reference>
<dbReference type="InterPro" id="IPR035994">
    <property type="entry name" value="Nucleoside_phosphorylase_sf"/>
</dbReference>
<dbReference type="InterPro" id="IPR053137">
    <property type="entry name" value="NLR-like"/>
</dbReference>
<dbReference type="GO" id="GO:0003824">
    <property type="term" value="F:catalytic activity"/>
    <property type="evidence" value="ECO:0007669"/>
    <property type="project" value="InterPro"/>
</dbReference>
<evidence type="ECO:0000313" key="2">
    <source>
        <dbReference type="Proteomes" id="UP000717696"/>
    </source>
</evidence>
<feature type="non-terminal residue" evidence="1">
    <location>
        <position position="1"/>
    </location>
</feature>
<accession>A0A9P9DQT9</accession>
<dbReference type="AlphaFoldDB" id="A0A9P9DQT9"/>
<dbReference type="Gene3D" id="3.40.50.1580">
    <property type="entry name" value="Nucleoside phosphorylase domain"/>
    <property type="match status" value="1"/>
</dbReference>
<proteinExistence type="predicted"/>
<comment type="caution">
    <text evidence="1">The sequence shown here is derived from an EMBL/GenBank/DDBJ whole genome shotgun (WGS) entry which is preliminary data.</text>
</comment>
<dbReference type="GO" id="GO:0009116">
    <property type="term" value="P:nucleoside metabolic process"/>
    <property type="evidence" value="ECO:0007669"/>
    <property type="project" value="InterPro"/>
</dbReference>
<dbReference type="Proteomes" id="UP000717696">
    <property type="component" value="Unassembled WGS sequence"/>
</dbReference>
<protein>
    <submittedName>
        <fullName evidence="1">Nucleoside phosphorylase domain-containing protein</fullName>
    </submittedName>
</protein>
<name>A0A9P9DQT9_9HYPO</name>